<evidence type="ECO:0000256" key="1">
    <source>
        <dbReference type="SAM" id="MobiDB-lite"/>
    </source>
</evidence>
<name>A0A6G1EXX7_9ORYZ</name>
<gene>
    <name evidence="2" type="ORF">E2562_021747</name>
</gene>
<dbReference type="OrthoDB" id="782197at2759"/>
<accession>A0A6G1EXX7</accession>
<protein>
    <submittedName>
        <fullName evidence="2">Uncharacterized protein</fullName>
    </submittedName>
</protein>
<comment type="caution">
    <text evidence="2">The sequence shown here is derived from an EMBL/GenBank/DDBJ whole genome shotgun (WGS) entry which is preliminary data.</text>
</comment>
<reference evidence="2 3" key="1">
    <citation type="submission" date="2019-11" db="EMBL/GenBank/DDBJ databases">
        <title>Whole genome sequence of Oryza granulata.</title>
        <authorList>
            <person name="Li W."/>
        </authorList>
    </citation>
    <scope>NUCLEOTIDE SEQUENCE [LARGE SCALE GENOMIC DNA]</scope>
    <source>
        <strain evidence="3">cv. Menghai</strain>
        <tissue evidence="2">Leaf</tissue>
    </source>
</reference>
<evidence type="ECO:0000313" key="3">
    <source>
        <dbReference type="Proteomes" id="UP000479710"/>
    </source>
</evidence>
<keyword evidence="3" id="KW-1185">Reference proteome</keyword>
<dbReference type="AlphaFoldDB" id="A0A6G1EXX7"/>
<evidence type="ECO:0000313" key="2">
    <source>
        <dbReference type="EMBL" id="KAF0929496.1"/>
    </source>
</evidence>
<dbReference type="Proteomes" id="UP000479710">
    <property type="component" value="Unassembled WGS sequence"/>
</dbReference>
<sequence>MIHAIGNHEASEAKAPAGGRPAWAEAEDGMHAIAVDPAHPECTFQVGDSLSPDEEATIVKILQDILDVFSCTDSQVAMEHNKSYQAQNSELARYLAAFRKAEAHFQGIRVAGTPRTNIADVDALAKATATNMPLPPHVMYGVLCTPMARATDTLPSTMAAIVTAPD</sequence>
<feature type="region of interest" description="Disordered" evidence="1">
    <location>
        <begin position="1"/>
        <end position="23"/>
    </location>
</feature>
<dbReference type="EMBL" id="SPHZ02000002">
    <property type="protein sequence ID" value="KAF0929496.1"/>
    <property type="molecule type" value="Genomic_DNA"/>
</dbReference>
<organism evidence="2 3">
    <name type="scientific">Oryza meyeriana var. granulata</name>
    <dbReference type="NCBI Taxonomy" id="110450"/>
    <lineage>
        <taxon>Eukaryota</taxon>
        <taxon>Viridiplantae</taxon>
        <taxon>Streptophyta</taxon>
        <taxon>Embryophyta</taxon>
        <taxon>Tracheophyta</taxon>
        <taxon>Spermatophyta</taxon>
        <taxon>Magnoliopsida</taxon>
        <taxon>Liliopsida</taxon>
        <taxon>Poales</taxon>
        <taxon>Poaceae</taxon>
        <taxon>BOP clade</taxon>
        <taxon>Oryzoideae</taxon>
        <taxon>Oryzeae</taxon>
        <taxon>Oryzinae</taxon>
        <taxon>Oryza</taxon>
        <taxon>Oryza meyeriana</taxon>
    </lineage>
</organism>
<proteinExistence type="predicted"/>